<name>A0ABR8ZWM6_9GAMM</name>
<evidence type="ECO:0000259" key="3">
    <source>
        <dbReference type="Pfam" id="PF12486"/>
    </source>
</evidence>
<dbReference type="Pfam" id="PF12486">
    <property type="entry name" value="VasL"/>
    <property type="match status" value="1"/>
</dbReference>
<keyword evidence="1" id="KW-0472">Membrane</keyword>
<dbReference type="InterPro" id="IPR021069">
    <property type="entry name" value="ImpA_C"/>
</dbReference>
<dbReference type="Pfam" id="PF06812">
    <property type="entry name" value="ImpA_N"/>
    <property type="match status" value="1"/>
</dbReference>
<reference evidence="4 5" key="1">
    <citation type="journal article" date="2020" name="FEMS Microbiol. Ecol.">
        <title>Temporal dynamics of bacterial communities during seed development and maturation.</title>
        <authorList>
            <person name="Chesneau G."/>
            <person name="Torres-Cortes G."/>
            <person name="Briand M."/>
            <person name="Darrasse A."/>
            <person name="Preveaux A."/>
            <person name="Marais C."/>
            <person name="Jacques M.A."/>
            <person name="Shade A."/>
            <person name="Barret M."/>
        </authorList>
    </citation>
    <scope>NUCLEOTIDE SEQUENCE [LARGE SCALE GENOMIC DNA]</scope>
    <source>
        <strain evidence="4 5">CFBP13732</strain>
    </source>
</reference>
<keyword evidence="1" id="KW-1133">Transmembrane helix</keyword>
<accession>A0ABR8ZWM6</accession>
<evidence type="ECO:0000256" key="1">
    <source>
        <dbReference type="SAM" id="Phobius"/>
    </source>
</evidence>
<feature type="domain" description="ImpA N-terminal" evidence="2">
    <location>
        <begin position="11"/>
        <end position="111"/>
    </location>
</feature>
<evidence type="ECO:0000259" key="2">
    <source>
        <dbReference type="Pfam" id="PF06812"/>
    </source>
</evidence>
<protein>
    <submittedName>
        <fullName evidence="4">Type VI secretion system ImpA family N-terminal domain-containing protein</fullName>
    </submittedName>
</protein>
<dbReference type="RefSeq" id="WP_191931143.1">
    <property type="nucleotide sequence ID" value="NZ_CP101613.1"/>
</dbReference>
<dbReference type="Proteomes" id="UP000661012">
    <property type="component" value="Unassembled WGS sequence"/>
</dbReference>
<sequence>MTTLSERYLKTGGDPRTLPDYAALRDELGKLSHPARPDVNWHLVEKLSLSLFEKNGVELQTAAWFTLARTQLVGLAGLNEGLAILEALICHQWGNLWPQPVHARIEILSGLSRRLQQGLRTQPVSYSDLNQLYHAEQQLGRLNDSLQRLELKHLSQFDALATLMHISAVRLENSDASAAVLPAATQSMPGAGAGSGAGTAQWVYVAQPPPAQKVNVETSWPVRARFWKPFIAGGAATLVVGSVALWGWLTLHRPDVLLSQLNASLSAQALPLSDEQLNHLKMNNTLPDKLTPRTQQQLSRLVSLDPDWTLNYGQRLVHQAQTLNPQDPATDKMATAWQQQMSASALPADTMGGWQEGMAQLQQLTARLNALDGQRGKYITVSELKSVVYDVTQAFNRALPAEERLRRYAASPSETERQQASIALAQLQKRYFLLRQAAGSPGAPDVTSQN</sequence>
<proteinExistence type="predicted"/>
<keyword evidence="1" id="KW-0812">Transmembrane</keyword>
<gene>
    <name evidence="4" type="ORF">IFT93_17060</name>
</gene>
<keyword evidence="5" id="KW-1185">Reference proteome</keyword>
<comment type="caution">
    <text evidence="4">The sequence shown here is derived from an EMBL/GenBank/DDBJ whole genome shotgun (WGS) entry which is preliminary data.</text>
</comment>
<dbReference type="PANTHER" id="PTHR37024:SF5">
    <property type="entry name" value="IMPA N-TERMINAL DOMAIN-CONTAINING PROTEIN"/>
    <property type="match status" value="1"/>
</dbReference>
<organism evidence="4 5">
    <name type="scientific">Erwinia persicina</name>
    <dbReference type="NCBI Taxonomy" id="55211"/>
    <lineage>
        <taxon>Bacteria</taxon>
        <taxon>Pseudomonadati</taxon>
        <taxon>Pseudomonadota</taxon>
        <taxon>Gammaproteobacteria</taxon>
        <taxon>Enterobacterales</taxon>
        <taxon>Erwiniaceae</taxon>
        <taxon>Erwinia</taxon>
    </lineage>
</organism>
<feature type="domain" description="ImpA C-terminal" evidence="3">
    <location>
        <begin position="294"/>
        <end position="420"/>
    </location>
</feature>
<evidence type="ECO:0000313" key="4">
    <source>
        <dbReference type="EMBL" id="MBD8108106.1"/>
    </source>
</evidence>
<feature type="transmembrane region" description="Helical" evidence="1">
    <location>
        <begin position="230"/>
        <end position="249"/>
    </location>
</feature>
<dbReference type="InterPro" id="IPR010657">
    <property type="entry name" value="ImpA_N"/>
</dbReference>
<dbReference type="PANTHER" id="PTHR37024">
    <property type="entry name" value="TYPE VI SECRETION SYSTEM DUF2094 AND IMPA-RELATED DOMAIN PROTEIN"/>
    <property type="match status" value="1"/>
</dbReference>
<evidence type="ECO:0000313" key="5">
    <source>
        <dbReference type="Proteomes" id="UP000661012"/>
    </source>
</evidence>
<dbReference type="EMBL" id="JACYNN010000014">
    <property type="protein sequence ID" value="MBD8108106.1"/>
    <property type="molecule type" value="Genomic_DNA"/>
</dbReference>